<accession>A0A1E3BB18</accession>
<evidence type="ECO:0000313" key="3">
    <source>
        <dbReference type="Proteomes" id="UP000094569"/>
    </source>
</evidence>
<protein>
    <recommendedName>
        <fullName evidence="4">BTB domain-containing protein</fullName>
    </recommendedName>
</protein>
<dbReference type="InterPro" id="IPR011333">
    <property type="entry name" value="SKP1/BTB/POZ_sf"/>
</dbReference>
<dbReference type="VEuPathDB" id="FungiDB:SI65_07271"/>
<sequence length="321" mass="36645">MQRSWTTGSHASKGAQNNGQMLERKGHSDEVTEYSQPDFSPYRSEDGLVTLQFGKRKESYSVPTRLVKKVQELATRLKPMADPIIWLEEIDEDIGHTLVHYLYTGEYQTLRQSETAHKRQTEYKRSVLVYCAAANLEIPHLQRIAAGHMERFANSVDIYQTLNLVKTLFSSVPWWDGGLYFHIIKRLRNAFRADATIFERREFLGCLGGDLELDKLMVQIMVSLWEPSKSKPWNHVQPVPENSLREAFPGMERCFELCSISRASTPVGSEPYVKPEPVGLSPVLGVDYFGQPSAGGEILKRRGSFSENSRKRMRNEFLGNL</sequence>
<proteinExistence type="predicted"/>
<gene>
    <name evidence="2" type="ORF">SI65_07271</name>
</gene>
<dbReference type="EMBL" id="JXNT01000008">
    <property type="protein sequence ID" value="ODM17596.1"/>
    <property type="molecule type" value="Genomic_DNA"/>
</dbReference>
<dbReference type="PANTHER" id="PTHR37538:SF1">
    <property type="entry name" value="BTB DOMAIN-CONTAINING PROTEIN"/>
    <property type="match status" value="1"/>
</dbReference>
<feature type="region of interest" description="Disordered" evidence="1">
    <location>
        <begin position="1"/>
        <end position="40"/>
    </location>
</feature>
<keyword evidence="3" id="KW-1185">Reference proteome</keyword>
<dbReference type="PANTHER" id="PTHR37538">
    <property type="entry name" value="BTB DOMAIN-CONTAINING PROTEIN"/>
    <property type="match status" value="1"/>
</dbReference>
<dbReference type="Proteomes" id="UP000094569">
    <property type="component" value="Unassembled WGS sequence"/>
</dbReference>
<dbReference type="STRING" id="573508.A0A1E3BB18"/>
<evidence type="ECO:0000256" key="1">
    <source>
        <dbReference type="SAM" id="MobiDB-lite"/>
    </source>
</evidence>
<organism evidence="2 3">
    <name type="scientific">Aspergillus cristatus</name>
    <name type="common">Chinese Fuzhuan brick tea-fermentation fungus</name>
    <name type="synonym">Eurotium cristatum</name>
    <dbReference type="NCBI Taxonomy" id="573508"/>
    <lineage>
        <taxon>Eukaryota</taxon>
        <taxon>Fungi</taxon>
        <taxon>Dikarya</taxon>
        <taxon>Ascomycota</taxon>
        <taxon>Pezizomycotina</taxon>
        <taxon>Eurotiomycetes</taxon>
        <taxon>Eurotiomycetidae</taxon>
        <taxon>Eurotiales</taxon>
        <taxon>Aspergillaceae</taxon>
        <taxon>Aspergillus</taxon>
        <taxon>Aspergillus subgen. Aspergillus</taxon>
    </lineage>
</organism>
<reference evidence="2 3" key="1">
    <citation type="journal article" date="2016" name="BMC Genomics">
        <title>Comparative genomic and transcriptomic analyses of the Fuzhuan brick tea-fermentation fungus Aspergillus cristatus.</title>
        <authorList>
            <person name="Ge Y."/>
            <person name="Wang Y."/>
            <person name="Liu Y."/>
            <person name="Tan Y."/>
            <person name="Ren X."/>
            <person name="Zhang X."/>
            <person name="Hyde K.D."/>
            <person name="Liu Y."/>
            <person name="Liu Z."/>
        </authorList>
    </citation>
    <scope>NUCLEOTIDE SEQUENCE [LARGE SCALE GENOMIC DNA]</scope>
    <source>
        <strain evidence="2 3">GZAAS20.1005</strain>
    </source>
</reference>
<name>A0A1E3BB18_ASPCR</name>
<evidence type="ECO:0008006" key="4">
    <source>
        <dbReference type="Google" id="ProtNLM"/>
    </source>
</evidence>
<feature type="compositionally biased region" description="Polar residues" evidence="1">
    <location>
        <begin position="1"/>
        <end position="20"/>
    </location>
</feature>
<dbReference type="OrthoDB" id="3594103at2759"/>
<evidence type="ECO:0000313" key="2">
    <source>
        <dbReference type="EMBL" id="ODM17596.1"/>
    </source>
</evidence>
<dbReference type="Gene3D" id="3.30.710.10">
    <property type="entry name" value="Potassium Channel Kv1.1, Chain A"/>
    <property type="match status" value="1"/>
</dbReference>
<comment type="caution">
    <text evidence="2">The sequence shown here is derived from an EMBL/GenBank/DDBJ whole genome shotgun (WGS) entry which is preliminary data.</text>
</comment>
<dbReference type="AlphaFoldDB" id="A0A1E3BB18"/>